<name>A0A0L0P228_CANAR</name>
<proteinExistence type="predicted"/>
<reference evidence="2" key="1">
    <citation type="journal article" date="2015" name="BMC Genomics">
        <title>Draft genome of a commonly misdiagnosed multidrug resistant pathogen Candida auris.</title>
        <authorList>
            <person name="Chatterjee S."/>
            <person name="Alampalli S.V."/>
            <person name="Nageshan R.K."/>
            <person name="Chettiar S.T."/>
            <person name="Joshi S."/>
            <person name="Tatu U.S."/>
        </authorList>
    </citation>
    <scope>NUCLEOTIDE SEQUENCE [LARGE SCALE GENOMIC DNA]</scope>
    <source>
        <strain evidence="2">6684</strain>
    </source>
</reference>
<dbReference type="VEuPathDB" id="FungiDB:QG37_02987"/>
<sequence>MANGVFVVLATVGGASDDGVIEAVFFEMPAFGGVLGGSVYNRRKKCALWRIPGVRLGSWGKFLDESERIL</sequence>
<evidence type="ECO:0000313" key="2">
    <source>
        <dbReference type="Proteomes" id="UP000037122"/>
    </source>
</evidence>
<accession>A0A0L0P228</accession>
<dbReference type="Proteomes" id="UP000037122">
    <property type="component" value="Unassembled WGS sequence"/>
</dbReference>
<dbReference type="AlphaFoldDB" id="A0A0L0P228"/>
<protein>
    <submittedName>
        <fullName evidence="1">Uncharacterized protein</fullName>
    </submittedName>
</protein>
<dbReference type="EMBL" id="LGST01000020">
    <property type="protein sequence ID" value="KNE00041.1"/>
    <property type="molecule type" value="Genomic_DNA"/>
</dbReference>
<organism evidence="1 2">
    <name type="scientific">Candidozyma auris</name>
    <name type="common">Yeast</name>
    <name type="synonym">Candida auris</name>
    <dbReference type="NCBI Taxonomy" id="498019"/>
    <lineage>
        <taxon>Eukaryota</taxon>
        <taxon>Fungi</taxon>
        <taxon>Dikarya</taxon>
        <taxon>Ascomycota</taxon>
        <taxon>Saccharomycotina</taxon>
        <taxon>Pichiomycetes</taxon>
        <taxon>Metschnikowiaceae</taxon>
        <taxon>Candidozyma</taxon>
    </lineage>
</organism>
<comment type="caution">
    <text evidence="1">The sequence shown here is derived from an EMBL/GenBank/DDBJ whole genome shotgun (WGS) entry which is preliminary data.</text>
</comment>
<gene>
    <name evidence="1" type="ORF">QG37_02987</name>
</gene>
<evidence type="ECO:0000313" key="1">
    <source>
        <dbReference type="EMBL" id="KNE00041.1"/>
    </source>
</evidence>